<proteinExistence type="predicted"/>
<dbReference type="Proteomes" id="UP000298381">
    <property type="component" value="Unassembled WGS sequence"/>
</dbReference>
<dbReference type="SUPFAM" id="SSF101473">
    <property type="entry name" value="DhaL-like"/>
    <property type="match status" value="1"/>
</dbReference>
<dbReference type="GO" id="GO:0006071">
    <property type="term" value="P:glycerol metabolic process"/>
    <property type="evidence" value="ECO:0007669"/>
    <property type="project" value="InterPro"/>
</dbReference>
<accession>A0A4Z0DA24</accession>
<evidence type="ECO:0000313" key="3">
    <source>
        <dbReference type="Proteomes" id="UP000298381"/>
    </source>
</evidence>
<dbReference type="PROSITE" id="PS51480">
    <property type="entry name" value="DHAL"/>
    <property type="match status" value="1"/>
</dbReference>
<dbReference type="GO" id="GO:0004371">
    <property type="term" value="F:glycerone kinase activity"/>
    <property type="evidence" value="ECO:0007669"/>
    <property type="project" value="InterPro"/>
</dbReference>
<comment type="caution">
    <text evidence="2">The sequence shown here is derived from an EMBL/GenBank/DDBJ whole genome shotgun (WGS) entry which is preliminary data.</text>
</comment>
<gene>
    <name evidence="2" type="ORF">E4100_00915</name>
</gene>
<dbReference type="InterPro" id="IPR036117">
    <property type="entry name" value="DhaL_dom_sf"/>
</dbReference>
<dbReference type="Pfam" id="PF21645">
    <property type="entry name" value="FakA-like_M"/>
    <property type="match status" value="1"/>
</dbReference>
<evidence type="ECO:0000259" key="1">
    <source>
        <dbReference type="PROSITE" id="PS51480"/>
    </source>
</evidence>
<protein>
    <submittedName>
        <fullName evidence="2">DAK2 domain-containing protein</fullName>
    </submittedName>
</protein>
<dbReference type="Gene3D" id="1.25.40.340">
    <property type="match status" value="1"/>
</dbReference>
<dbReference type="OrthoDB" id="9760324at2"/>
<dbReference type="EMBL" id="SRIB01000001">
    <property type="protein sequence ID" value="TFZ41727.1"/>
    <property type="molecule type" value="Genomic_DNA"/>
</dbReference>
<dbReference type="InterPro" id="IPR004007">
    <property type="entry name" value="DhaL_dom"/>
</dbReference>
<dbReference type="PANTHER" id="PTHR33434">
    <property type="entry name" value="DEGV DOMAIN-CONTAINING PROTEIN DR_1986-RELATED"/>
    <property type="match status" value="1"/>
</dbReference>
<name>A0A4Z0DA24_9FIRM</name>
<organism evidence="2 3">
    <name type="scientific">Soehngenia longivitae</name>
    <dbReference type="NCBI Taxonomy" id="2562294"/>
    <lineage>
        <taxon>Bacteria</taxon>
        <taxon>Bacillati</taxon>
        <taxon>Bacillota</taxon>
        <taxon>Tissierellia</taxon>
        <taxon>Tissierellales</taxon>
        <taxon>Tissierellaceae</taxon>
        <taxon>Soehngenia</taxon>
    </lineage>
</organism>
<keyword evidence="3" id="KW-1185">Reference proteome</keyword>
<dbReference type="Pfam" id="PF02734">
    <property type="entry name" value="Dak2"/>
    <property type="match status" value="1"/>
</dbReference>
<dbReference type="SMART" id="SM01120">
    <property type="entry name" value="Dak2"/>
    <property type="match status" value="1"/>
</dbReference>
<evidence type="ECO:0000313" key="2">
    <source>
        <dbReference type="EMBL" id="TFZ41727.1"/>
    </source>
</evidence>
<dbReference type="SMART" id="SM01121">
    <property type="entry name" value="Dak1_2"/>
    <property type="match status" value="1"/>
</dbReference>
<dbReference type="PANTHER" id="PTHR33434:SF2">
    <property type="entry name" value="FATTY ACID-BINDING PROTEIN TM_1468"/>
    <property type="match status" value="1"/>
</dbReference>
<dbReference type="InterPro" id="IPR048394">
    <property type="entry name" value="FakA-like_M"/>
</dbReference>
<dbReference type="AlphaFoldDB" id="A0A4Z0DA24"/>
<feature type="domain" description="DhaL" evidence="1">
    <location>
        <begin position="18"/>
        <end position="208"/>
    </location>
</feature>
<dbReference type="InterPro" id="IPR033470">
    <property type="entry name" value="FakA-like_C"/>
</dbReference>
<sequence length="512" mass="57723">MIIYYKEEHMSNLYLTGQIYRDALNIYCNELRNKKDHLNKINLYPVPDGDTGNNMLSTVESAYESLSSTTSMRLDDVSKAIFLGARSGSTGNSGAILSEYFRGLSIIFDGFDKADLPLFCKALRCAYKSSYNSLMHPKEGTILTVAREVAEKAESSDQTTLDALIQELFFEAKRALLRTKDILSVLKNKDAYDAGAWGLYLFFSSLAKAIGIDINDDIDIDLEKNYFLYDDSFDFDNPYDMEFKISGERKLEPIIRSSLSSLGDELITRGSSSGIYVHIHTSNPLKVVEEVYRNSKIDNIIIRDMQSQYIDQSQDKLKSKNFHILAFGSSPGLIALYAMSGADAAMDKELTNKKKNILNEYINSKTLILSSENINLKISTPIYLMDEIEIMSVLISMYAENLPDGKEIKRLSSYTNYAKLNHSSGICHLIINGTQVDEAKVTDKNVILDLAIRAIEKLKPQRGDSITIYYGCEISKEDIDILMDKIDIKYPYIENKFTLFSASDIPIIITID</sequence>
<reference evidence="2 3" key="1">
    <citation type="submission" date="2019-03" db="EMBL/GenBank/DDBJ databases">
        <title>Draft genome sequence data and analysis of a Fermenting Bacterium, Soehngenia longevitae strain 1933PT, isolated from petroleum reservoir in Azerbaijan.</title>
        <authorList>
            <person name="Grouzdev D.S."/>
            <person name="Bidzhieva S.K."/>
            <person name="Sokolova D.S."/>
            <person name="Tourova T.P."/>
            <person name="Poltaraus A.B."/>
            <person name="Nazina T.N."/>
        </authorList>
    </citation>
    <scope>NUCLEOTIDE SEQUENCE [LARGE SCALE GENOMIC DNA]</scope>
    <source>
        <strain evidence="2 3">1933P</strain>
    </source>
</reference>
<dbReference type="InterPro" id="IPR050270">
    <property type="entry name" value="DegV_domain_contain"/>
</dbReference>